<dbReference type="CDD" id="cd06260">
    <property type="entry name" value="DUF820-like"/>
    <property type="match status" value="1"/>
</dbReference>
<keyword evidence="3" id="KW-1185">Reference proteome</keyword>
<dbReference type="PANTHER" id="PTHR35400">
    <property type="entry name" value="SLR1083 PROTEIN"/>
    <property type="match status" value="1"/>
</dbReference>
<keyword evidence="2" id="KW-0255">Endonuclease</keyword>
<sequence>MSVMTATRSAGIPQGRPFTVDDLEAMPDDGNRYELIDGMLVVSPAPGTRHQKILFQLAVALNAVCPNGLHVFPAPFAVRMTSTTELQPDVLVAREEDLTEKLLSAAPVLAVEVLLPSSVINDLNNKKAAYERMGVPSYWVVDPQAPSIVVFELVDGRYEQAAEVKDSDVLSVERPFPVRIVPRELLGTLAS</sequence>
<dbReference type="SUPFAM" id="SSF52980">
    <property type="entry name" value="Restriction endonuclease-like"/>
    <property type="match status" value="1"/>
</dbReference>
<feature type="domain" description="Putative restriction endonuclease" evidence="1">
    <location>
        <begin position="21"/>
        <end position="177"/>
    </location>
</feature>
<dbReference type="InterPro" id="IPR008538">
    <property type="entry name" value="Uma2"/>
</dbReference>
<evidence type="ECO:0000313" key="3">
    <source>
        <dbReference type="Proteomes" id="UP001595859"/>
    </source>
</evidence>
<gene>
    <name evidence="2" type="ORF">ACFPCV_32945</name>
</gene>
<dbReference type="Proteomes" id="UP001595859">
    <property type="component" value="Unassembled WGS sequence"/>
</dbReference>
<dbReference type="GO" id="GO:0004519">
    <property type="term" value="F:endonuclease activity"/>
    <property type="evidence" value="ECO:0007669"/>
    <property type="project" value="UniProtKB-KW"/>
</dbReference>
<dbReference type="InterPro" id="IPR012296">
    <property type="entry name" value="Nuclease_put_TT1808"/>
</dbReference>
<evidence type="ECO:0000259" key="1">
    <source>
        <dbReference type="Pfam" id="PF05685"/>
    </source>
</evidence>
<comment type="caution">
    <text evidence="2">The sequence shown here is derived from an EMBL/GenBank/DDBJ whole genome shotgun (WGS) entry which is preliminary data.</text>
</comment>
<organism evidence="2 3">
    <name type="scientific">Actinophytocola glycyrrhizae</name>
    <dbReference type="NCBI Taxonomy" id="2044873"/>
    <lineage>
        <taxon>Bacteria</taxon>
        <taxon>Bacillati</taxon>
        <taxon>Actinomycetota</taxon>
        <taxon>Actinomycetes</taxon>
        <taxon>Pseudonocardiales</taxon>
        <taxon>Pseudonocardiaceae</taxon>
    </lineage>
</organism>
<dbReference type="Pfam" id="PF05685">
    <property type="entry name" value="Uma2"/>
    <property type="match status" value="1"/>
</dbReference>
<accession>A0ABV9SBI3</accession>
<reference evidence="3" key="1">
    <citation type="journal article" date="2019" name="Int. J. Syst. Evol. Microbiol.">
        <title>The Global Catalogue of Microorganisms (GCM) 10K type strain sequencing project: providing services to taxonomists for standard genome sequencing and annotation.</title>
        <authorList>
            <consortium name="The Broad Institute Genomics Platform"/>
            <consortium name="The Broad Institute Genome Sequencing Center for Infectious Disease"/>
            <person name="Wu L."/>
            <person name="Ma J."/>
        </authorList>
    </citation>
    <scope>NUCLEOTIDE SEQUENCE [LARGE SCALE GENOMIC DNA]</scope>
    <source>
        <strain evidence="3">ZS-22-S1</strain>
    </source>
</reference>
<keyword evidence="2" id="KW-0378">Hydrolase</keyword>
<evidence type="ECO:0000313" key="2">
    <source>
        <dbReference type="EMBL" id="MFC4858329.1"/>
    </source>
</evidence>
<dbReference type="RefSeq" id="WP_378060752.1">
    <property type="nucleotide sequence ID" value="NZ_JBHSIS010000022.1"/>
</dbReference>
<name>A0ABV9SBI3_9PSEU</name>
<keyword evidence="2" id="KW-0540">Nuclease</keyword>
<protein>
    <submittedName>
        <fullName evidence="2">Uma2 family endonuclease</fullName>
    </submittedName>
</protein>
<dbReference type="InterPro" id="IPR011335">
    <property type="entry name" value="Restrct_endonuc-II-like"/>
</dbReference>
<dbReference type="PANTHER" id="PTHR35400:SF3">
    <property type="entry name" value="SLL1072 PROTEIN"/>
    <property type="match status" value="1"/>
</dbReference>
<proteinExistence type="predicted"/>
<dbReference type="Gene3D" id="3.90.1570.10">
    <property type="entry name" value="tt1808, chain A"/>
    <property type="match status" value="1"/>
</dbReference>
<dbReference type="EMBL" id="JBHSIS010000022">
    <property type="protein sequence ID" value="MFC4858329.1"/>
    <property type="molecule type" value="Genomic_DNA"/>
</dbReference>